<dbReference type="Proteomes" id="UP000704762">
    <property type="component" value="Unassembled WGS sequence"/>
</dbReference>
<evidence type="ECO:0000256" key="1">
    <source>
        <dbReference type="SAM" id="MobiDB-lite"/>
    </source>
</evidence>
<dbReference type="Gene3D" id="3.40.50.2000">
    <property type="entry name" value="Glycogen Phosphorylase B"/>
    <property type="match status" value="2"/>
</dbReference>
<evidence type="ECO:0000313" key="3">
    <source>
        <dbReference type="Proteomes" id="UP000704762"/>
    </source>
</evidence>
<evidence type="ECO:0000313" key="2">
    <source>
        <dbReference type="EMBL" id="MBM7797185.1"/>
    </source>
</evidence>
<feature type="region of interest" description="Disordered" evidence="1">
    <location>
        <begin position="227"/>
        <end position="246"/>
    </location>
</feature>
<dbReference type="SUPFAM" id="SSF53756">
    <property type="entry name" value="UDP-Glycosyltransferase/glycogen phosphorylase"/>
    <property type="match status" value="1"/>
</dbReference>
<feature type="compositionally biased region" description="Pro residues" evidence="1">
    <location>
        <begin position="233"/>
        <end position="245"/>
    </location>
</feature>
<dbReference type="EMBL" id="JAFBCF010000001">
    <property type="protein sequence ID" value="MBM7797185.1"/>
    <property type="molecule type" value="Genomic_DNA"/>
</dbReference>
<gene>
    <name evidence="2" type="ORF">JOE57_000106</name>
</gene>
<proteinExistence type="predicted"/>
<sequence>MTGRPHLIFLAIGFPPAAKSSTYRLREIANQFCGLGWDVTVVNIAKDSWKRDYGLDHSLSSGVDRRIKVVELPLVRKDLETDIRTYSKKRALDPWGWQRDNLVRTQKDFPEPHYGSWKRPLIKAVEAIHSEHPADLLLASCVPYVLLSVARHMFERHGVPYSVDFRDGWSIDVVEGVEAFDRHSRQGRLEQTILADALALWVVNEPIAMHYRRRYPEIADRVHVVRNGFDPESQPPSPRQQPPQGAPLTFGYLGSVNFRSDVLREVLQGWRLARESDPLLADARFELRGHVGAGANREANGITEALGAAAADGVSFGGAVSKGDVPALYDRWDVLILMLIGGRYVTSGKVYEYMATGLPIVSAHAAEHDASTVLQRYPLWTGAEGVEVETMARLIRSAAQLARQASAADRQAARACAAQFDRAAMMAPAVQDLAALALSRKRATGSTGDGHRKAGA</sequence>
<protein>
    <submittedName>
        <fullName evidence="2">Glycosyltransferase involved in cell wall biosynthesis</fullName>
    </submittedName>
</protein>
<name>A0ABS2RDX0_9ACTN</name>
<organism evidence="2 3">
    <name type="scientific">Microlunatus panaciterrae</name>
    <dbReference type="NCBI Taxonomy" id="400768"/>
    <lineage>
        <taxon>Bacteria</taxon>
        <taxon>Bacillati</taxon>
        <taxon>Actinomycetota</taxon>
        <taxon>Actinomycetes</taxon>
        <taxon>Propionibacteriales</taxon>
        <taxon>Propionibacteriaceae</taxon>
        <taxon>Microlunatus</taxon>
    </lineage>
</organism>
<comment type="caution">
    <text evidence="2">The sequence shown here is derived from an EMBL/GenBank/DDBJ whole genome shotgun (WGS) entry which is preliminary data.</text>
</comment>
<dbReference type="RefSeq" id="WP_204915909.1">
    <property type="nucleotide sequence ID" value="NZ_BAAAQP010000003.1"/>
</dbReference>
<accession>A0ABS2RDX0</accession>
<keyword evidence="3" id="KW-1185">Reference proteome</keyword>
<dbReference type="Pfam" id="PF13692">
    <property type="entry name" value="Glyco_trans_1_4"/>
    <property type="match status" value="1"/>
</dbReference>
<reference evidence="2 3" key="1">
    <citation type="submission" date="2021-01" db="EMBL/GenBank/DDBJ databases">
        <title>Sequencing the genomes of 1000 actinobacteria strains.</title>
        <authorList>
            <person name="Klenk H.-P."/>
        </authorList>
    </citation>
    <scope>NUCLEOTIDE SEQUENCE [LARGE SCALE GENOMIC DNA]</scope>
    <source>
        <strain evidence="2 3">DSM 18662</strain>
    </source>
</reference>